<reference evidence="1" key="1">
    <citation type="journal article" date="2014" name="Int. J. Syst. Evol. Microbiol.">
        <title>Complete genome sequence of Corynebacterium casei LMG S-19264T (=DSM 44701T), isolated from a smear-ripened cheese.</title>
        <authorList>
            <consortium name="US DOE Joint Genome Institute (JGI-PGF)"/>
            <person name="Walter F."/>
            <person name="Albersmeier A."/>
            <person name="Kalinowski J."/>
            <person name="Ruckert C."/>
        </authorList>
    </citation>
    <scope>NUCLEOTIDE SEQUENCE</scope>
    <source>
        <strain evidence="1">CGMCC 1.15763</strain>
    </source>
</reference>
<comment type="caution">
    <text evidence="1">The sequence shown here is derived from an EMBL/GenBank/DDBJ whole genome shotgun (WGS) entry which is preliminary data.</text>
</comment>
<reference evidence="1" key="2">
    <citation type="submission" date="2020-09" db="EMBL/GenBank/DDBJ databases">
        <authorList>
            <person name="Sun Q."/>
            <person name="Zhou Y."/>
        </authorList>
    </citation>
    <scope>NUCLEOTIDE SEQUENCE</scope>
    <source>
        <strain evidence="1">CGMCC 1.15763</strain>
    </source>
</reference>
<protein>
    <recommendedName>
        <fullName evidence="3">Methyltransferase domain-containing protein</fullName>
    </recommendedName>
</protein>
<evidence type="ECO:0000313" key="2">
    <source>
        <dbReference type="Proteomes" id="UP000633278"/>
    </source>
</evidence>
<proteinExistence type="predicted"/>
<name>A0A917I148_9FLAO</name>
<evidence type="ECO:0000313" key="1">
    <source>
        <dbReference type="EMBL" id="GGG99540.1"/>
    </source>
</evidence>
<evidence type="ECO:0008006" key="3">
    <source>
        <dbReference type="Google" id="ProtNLM"/>
    </source>
</evidence>
<dbReference type="Gene3D" id="3.40.50.150">
    <property type="entry name" value="Vaccinia Virus protein VP39"/>
    <property type="match status" value="1"/>
</dbReference>
<dbReference type="InterPro" id="IPR029063">
    <property type="entry name" value="SAM-dependent_MTases_sf"/>
</dbReference>
<accession>A0A917I148</accession>
<keyword evidence="2" id="KW-1185">Reference proteome</keyword>
<organism evidence="1 2">
    <name type="scientific">Polaribacter pacificus</name>
    <dbReference type="NCBI Taxonomy" id="1775173"/>
    <lineage>
        <taxon>Bacteria</taxon>
        <taxon>Pseudomonadati</taxon>
        <taxon>Bacteroidota</taxon>
        <taxon>Flavobacteriia</taxon>
        <taxon>Flavobacteriales</taxon>
        <taxon>Flavobacteriaceae</taxon>
    </lineage>
</organism>
<gene>
    <name evidence="1" type="ORF">GCM10011416_17350</name>
</gene>
<dbReference type="SUPFAM" id="SSF53335">
    <property type="entry name" value="S-adenosyl-L-methionine-dependent methyltransferases"/>
    <property type="match status" value="1"/>
</dbReference>
<sequence length="214" mass="24841">MTVKQLSKIYYKHFSKLNGNEHIASVYGIEVILNLIAKYKPKNILELGLGIGSISYSIIDFLSTSNKDYNYYGTENNEFCLQVLPTNLKEKYDKINLFNEFKNIPTNLKFDFIIIDGSDKSLAQIKKSVSNRAIIFIEGYRIDQVNFIKSIFPKSIYTSVISDFKNPKHGPFDSDKWSGGGQLIFVNPSFQQKMHRFYLRLLTSFKYKITRKLR</sequence>
<dbReference type="RefSeq" id="WP_188598929.1">
    <property type="nucleotide sequence ID" value="NZ_BMJW01000002.1"/>
</dbReference>
<dbReference type="Proteomes" id="UP000633278">
    <property type="component" value="Unassembled WGS sequence"/>
</dbReference>
<dbReference type="EMBL" id="BMJW01000002">
    <property type="protein sequence ID" value="GGG99540.1"/>
    <property type="molecule type" value="Genomic_DNA"/>
</dbReference>
<dbReference type="AlphaFoldDB" id="A0A917I148"/>